<feature type="compositionally biased region" description="Basic and acidic residues" evidence="1">
    <location>
        <begin position="114"/>
        <end position="138"/>
    </location>
</feature>
<keyword evidence="3" id="KW-1185">Reference proteome</keyword>
<feature type="region of interest" description="Disordered" evidence="1">
    <location>
        <begin position="158"/>
        <end position="181"/>
    </location>
</feature>
<dbReference type="EMBL" id="JBBPBK010000011">
    <property type="protein sequence ID" value="KAK9275667.1"/>
    <property type="molecule type" value="Genomic_DNA"/>
</dbReference>
<evidence type="ECO:0000256" key="1">
    <source>
        <dbReference type="SAM" id="MobiDB-lite"/>
    </source>
</evidence>
<accession>A0AAP0RD86</accession>
<proteinExistence type="predicted"/>
<dbReference type="Proteomes" id="UP001415857">
    <property type="component" value="Unassembled WGS sequence"/>
</dbReference>
<evidence type="ECO:0000313" key="3">
    <source>
        <dbReference type="Proteomes" id="UP001415857"/>
    </source>
</evidence>
<protein>
    <submittedName>
        <fullName evidence="2">Uncharacterized protein</fullName>
    </submittedName>
</protein>
<gene>
    <name evidence="2" type="ORF">L1049_022934</name>
</gene>
<dbReference type="PANTHER" id="PTHR35277">
    <property type="entry name" value="OS09G0363700 PROTEIN"/>
    <property type="match status" value="1"/>
</dbReference>
<dbReference type="PANTHER" id="PTHR35277:SF10">
    <property type="entry name" value="OS09G0363700 PROTEIN"/>
    <property type="match status" value="1"/>
</dbReference>
<reference evidence="2 3" key="1">
    <citation type="journal article" date="2024" name="Plant J.">
        <title>Genome sequences and population genomics reveal climatic adaptation and genomic divergence between two closely related sweetgum species.</title>
        <authorList>
            <person name="Xu W.Q."/>
            <person name="Ren C.Q."/>
            <person name="Zhang X.Y."/>
            <person name="Comes H.P."/>
            <person name="Liu X.H."/>
            <person name="Li Y.G."/>
            <person name="Kettle C.J."/>
            <person name="Jalonen R."/>
            <person name="Gaisberger H."/>
            <person name="Ma Y.Z."/>
            <person name="Qiu Y.X."/>
        </authorList>
    </citation>
    <scope>NUCLEOTIDE SEQUENCE [LARGE SCALE GENOMIC DNA]</scope>
    <source>
        <strain evidence="2">Hangzhou</strain>
    </source>
</reference>
<feature type="region of interest" description="Disordered" evidence="1">
    <location>
        <begin position="112"/>
        <end position="138"/>
    </location>
</feature>
<feature type="region of interest" description="Disordered" evidence="1">
    <location>
        <begin position="68"/>
        <end position="90"/>
    </location>
</feature>
<sequence>MSESKPDRSDSSPGTIFWLPNQISLISIHIYRIYMSLCVFVLAEKDVKAPNIFERAKEEIEAILHTEKSPHHHKETHGLRDDIDESTPLNDVKAPNVFERAKEEIEALVQAIHTNKESQRDETTKGESKPDPLADNDVKAPNLIERAKEEVEAILHRERSPHHHHKETHGMSDDIDENTPINEVKGPNVFERAKEEVEAVVQTIHPKKDSGHLVSSPKKEGGFGFNIGRGLEKVCHPWGNKRN</sequence>
<dbReference type="AlphaFoldDB" id="A0AAP0RD86"/>
<evidence type="ECO:0000313" key="2">
    <source>
        <dbReference type="EMBL" id="KAK9275667.1"/>
    </source>
</evidence>
<comment type="caution">
    <text evidence="2">The sequence shown here is derived from an EMBL/GenBank/DDBJ whole genome shotgun (WGS) entry which is preliminary data.</text>
</comment>
<organism evidence="2 3">
    <name type="scientific">Liquidambar formosana</name>
    <name type="common">Formosan gum</name>
    <dbReference type="NCBI Taxonomy" id="63359"/>
    <lineage>
        <taxon>Eukaryota</taxon>
        <taxon>Viridiplantae</taxon>
        <taxon>Streptophyta</taxon>
        <taxon>Embryophyta</taxon>
        <taxon>Tracheophyta</taxon>
        <taxon>Spermatophyta</taxon>
        <taxon>Magnoliopsida</taxon>
        <taxon>eudicotyledons</taxon>
        <taxon>Gunneridae</taxon>
        <taxon>Pentapetalae</taxon>
        <taxon>Saxifragales</taxon>
        <taxon>Altingiaceae</taxon>
        <taxon>Liquidambar</taxon>
    </lineage>
</organism>
<name>A0AAP0RD86_LIQFO</name>